<feature type="transmembrane region" description="Helical" evidence="1">
    <location>
        <begin position="113"/>
        <end position="132"/>
    </location>
</feature>
<sequence length="221" mass="24770">MAFQTPIEKKTALLLGIFVLALATANLIGSKVTVLFGINVSVAIFTYPFTFVVTDIIEEVHGKKTSRFFVMVGALALMILFILTSISVALPAAERFADGAAAYNTTFQHSMRFILASLVAFILSQTHDIWAFEFWRKKTNGRLLWLRNNLSTIISQGMDTFIFMFLAFYHLTDRFTAGYVAQLALTYWIIKIIFAALDTPVVYAGVQWLKRGSAEKEVTKS</sequence>
<dbReference type="NCBIfam" id="TIGR00697">
    <property type="entry name" value="queuosine precursor transporter"/>
    <property type="match status" value="1"/>
</dbReference>
<dbReference type="AlphaFoldDB" id="A0A2M7H2A7"/>
<feature type="transmembrane region" description="Helical" evidence="1">
    <location>
        <begin position="153"/>
        <end position="172"/>
    </location>
</feature>
<protein>
    <recommendedName>
        <fullName evidence="1">Probable queuosine precursor transporter</fullName>
        <shortName evidence="1">Q precursor transporter</shortName>
    </recommendedName>
</protein>
<dbReference type="GO" id="GO:0005886">
    <property type="term" value="C:plasma membrane"/>
    <property type="evidence" value="ECO:0007669"/>
    <property type="project" value="UniProtKB-SubCell"/>
</dbReference>
<dbReference type="Proteomes" id="UP000230292">
    <property type="component" value="Unassembled WGS sequence"/>
</dbReference>
<comment type="similarity">
    <text evidence="1">Belongs to the vitamin uptake transporter (VUT/ECF) (TC 2.A.88) family. Q precursor transporter subfamily.</text>
</comment>
<feature type="transmembrane region" description="Helical" evidence="1">
    <location>
        <begin position="12"/>
        <end position="29"/>
    </location>
</feature>
<dbReference type="Pfam" id="PF02592">
    <property type="entry name" value="Vut_1"/>
    <property type="match status" value="1"/>
</dbReference>
<dbReference type="HAMAP" id="MF_02088">
    <property type="entry name" value="Q_prec_transport"/>
    <property type="match status" value="1"/>
</dbReference>
<keyword evidence="1" id="KW-1133">Transmembrane helix</keyword>
<evidence type="ECO:0000313" key="2">
    <source>
        <dbReference type="EMBL" id="PIW36382.1"/>
    </source>
</evidence>
<evidence type="ECO:0000313" key="3">
    <source>
        <dbReference type="Proteomes" id="UP000230292"/>
    </source>
</evidence>
<name>A0A2M7H2A7_9BACT</name>
<dbReference type="InterPro" id="IPR003744">
    <property type="entry name" value="YhhQ"/>
</dbReference>
<feature type="transmembrane region" description="Helical" evidence="1">
    <location>
        <begin position="69"/>
        <end position="93"/>
    </location>
</feature>
<keyword evidence="1" id="KW-0812">Transmembrane</keyword>
<evidence type="ECO:0000256" key="1">
    <source>
        <dbReference type="HAMAP-Rule" id="MF_02088"/>
    </source>
</evidence>
<dbReference type="EMBL" id="PFGC01000058">
    <property type="protein sequence ID" value="PIW36382.1"/>
    <property type="molecule type" value="Genomic_DNA"/>
</dbReference>
<comment type="caution">
    <text evidence="2">The sequence shown here is derived from an EMBL/GenBank/DDBJ whole genome shotgun (WGS) entry which is preliminary data.</text>
</comment>
<dbReference type="GO" id="GO:0022857">
    <property type="term" value="F:transmembrane transporter activity"/>
    <property type="evidence" value="ECO:0007669"/>
    <property type="project" value="UniProtKB-UniRule"/>
</dbReference>
<accession>A0A2M7H2A7</accession>
<dbReference type="PANTHER" id="PTHR34300:SF2">
    <property type="entry name" value="QUEUOSINE PRECURSOR TRANSPORTER-RELATED"/>
    <property type="match status" value="1"/>
</dbReference>
<proteinExistence type="inferred from homology"/>
<comment type="function">
    <text evidence="1">Involved in the import of queuosine (Q) precursors, required for Q precursor salvage.</text>
</comment>
<feature type="transmembrane region" description="Helical" evidence="1">
    <location>
        <begin position="35"/>
        <end position="57"/>
    </location>
</feature>
<reference evidence="2 3" key="1">
    <citation type="submission" date="2017-09" db="EMBL/GenBank/DDBJ databases">
        <title>Depth-based differentiation of microbial function through sediment-hosted aquifers and enrichment of novel symbionts in the deep terrestrial subsurface.</title>
        <authorList>
            <person name="Probst A.J."/>
            <person name="Ladd B."/>
            <person name="Jarett J.K."/>
            <person name="Geller-Mcgrath D.E."/>
            <person name="Sieber C.M."/>
            <person name="Emerson J.B."/>
            <person name="Anantharaman K."/>
            <person name="Thomas B.C."/>
            <person name="Malmstrom R."/>
            <person name="Stieglmeier M."/>
            <person name="Klingl A."/>
            <person name="Woyke T."/>
            <person name="Ryan C.M."/>
            <person name="Banfield J.F."/>
        </authorList>
    </citation>
    <scope>NUCLEOTIDE SEQUENCE [LARGE SCALE GENOMIC DNA]</scope>
    <source>
        <strain evidence="2">CG15_BIG_FIL_POST_REV_8_21_14_020_45_12</strain>
    </source>
</reference>
<organism evidence="2 3">
    <name type="scientific">Candidatus Kerfeldbacteria bacterium CG15_BIG_FIL_POST_REV_8_21_14_020_45_12</name>
    <dbReference type="NCBI Taxonomy" id="2014247"/>
    <lineage>
        <taxon>Bacteria</taxon>
        <taxon>Candidatus Kerfeldiibacteriota</taxon>
    </lineage>
</organism>
<feature type="transmembrane region" description="Helical" evidence="1">
    <location>
        <begin position="184"/>
        <end position="206"/>
    </location>
</feature>
<comment type="subcellular location">
    <subcellularLocation>
        <location evidence="1">Cell membrane</location>
        <topology evidence="1">Multi-pass membrane protein</topology>
    </subcellularLocation>
</comment>
<dbReference type="PANTHER" id="PTHR34300">
    <property type="entry name" value="QUEUOSINE PRECURSOR TRANSPORTER-RELATED"/>
    <property type="match status" value="1"/>
</dbReference>
<keyword evidence="1" id="KW-0472">Membrane</keyword>
<keyword evidence="1" id="KW-1003">Cell membrane</keyword>
<gene>
    <name evidence="2" type="ORF">COW24_05655</name>
</gene>
<keyword evidence="1" id="KW-0813">Transport</keyword>